<reference evidence="1 2" key="1">
    <citation type="journal article" date="2013" name="Sci. Rep.">
        <title>Extraordinary expansion of a Sorangium cellulosum genome from an alkaline milieu.</title>
        <authorList>
            <person name="Han K."/>
            <person name="Li Z.F."/>
            <person name="Peng R."/>
            <person name="Zhu L.P."/>
            <person name="Zhou T."/>
            <person name="Wang L.G."/>
            <person name="Li S.G."/>
            <person name="Zhang X.B."/>
            <person name="Hu W."/>
            <person name="Wu Z.H."/>
            <person name="Qin N."/>
            <person name="Li Y.Z."/>
        </authorList>
    </citation>
    <scope>NUCLEOTIDE SEQUENCE [LARGE SCALE GENOMIC DNA]</scope>
    <source>
        <strain evidence="1 2">So0157-2</strain>
    </source>
</reference>
<dbReference type="RefSeq" id="WP_020738521.1">
    <property type="nucleotide sequence ID" value="NC_021658.1"/>
</dbReference>
<dbReference type="PATRIC" id="fig|1254432.3.peg.7506"/>
<sequence>MALGDRELRDVGCEPDVVLDGPAALVLVEVKLGAPLGADPMQ</sequence>
<dbReference type="KEGG" id="scu:SCE1572_33085"/>
<protein>
    <submittedName>
        <fullName evidence="1">Uncharacterized protein</fullName>
    </submittedName>
</protein>
<evidence type="ECO:0000313" key="2">
    <source>
        <dbReference type="Proteomes" id="UP000014803"/>
    </source>
</evidence>
<dbReference type="HOGENOM" id="CLU_3257965_0_0_7"/>
<dbReference type="AlphaFoldDB" id="S4Y367"/>
<dbReference type="EMBL" id="CP003969">
    <property type="protein sequence ID" value="AGP38901.1"/>
    <property type="molecule type" value="Genomic_DNA"/>
</dbReference>
<organism evidence="1 2">
    <name type="scientific">Sorangium cellulosum So0157-2</name>
    <dbReference type="NCBI Taxonomy" id="1254432"/>
    <lineage>
        <taxon>Bacteria</taxon>
        <taxon>Pseudomonadati</taxon>
        <taxon>Myxococcota</taxon>
        <taxon>Polyangia</taxon>
        <taxon>Polyangiales</taxon>
        <taxon>Polyangiaceae</taxon>
        <taxon>Sorangium</taxon>
    </lineage>
</organism>
<dbReference type="Proteomes" id="UP000014803">
    <property type="component" value="Chromosome"/>
</dbReference>
<name>S4Y367_SORCE</name>
<gene>
    <name evidence="1" type="ORF">SCE1572_33085</name>
</gene>
<accession>S4Y367</accession>
<evidence type="ECO:0000313" key="1">
    <source>
        <dbReference type="EMBL" id="AGP38901.1"/>
    </source>
</evidence>
<proteinExistence type="predicted"/>